<evidence type="ECO:0000256" key="3">
    <source>
        <dbReference type="ARBA" id="ARBA00022989"/>
    </source>
</evidence>
<feature type="transmembrane region" description="Helical" evidence="5">
    <location>
        <begin position="443"/>
        <end position="462"/>
    </location>
</feature>
<comment type="subcellular location">
    <subcellularLocation>
        <location evidence="1">Membrane</location>
        <topology evidence="1">Multi-pass membrane protein</topology>
    </subcellularLocation>
</comment>
<feature type="transmembrane region" description="Helical" evidence="5">
    <location>
        <begin position="403"/>
        <end position="422"/>
    </location>
</feature>
<dbReference type="GO" id="GO:0016020">
    <property type="term" value="C:membrane"/>
    <property type="evidence" value="ECO:0007669"/>
    <property type="project" value="UniProtKB-SubCell"/>
</dbReference>
<organism evidence="6 7">
    <name type="scientific">Naegleria lovaniensis</name>
    <name type="common">Amoeba</name>
    <dbReference type="NCBI Taxonomy" id="51637"/>
    <lineage>
        <taxon>Eukaryota</taxon>
        <taxon>Discoba</taxon>
        <taxon>Heterolobosea</taxon>
        <taxon>Tetramitia</taxon>
        <taxon>Eutetramitia</taxon>
        <taxon>Vahlkampfiidae</taxon>
        <taxon>Naegleria</taxon>
    </lineage>
</organism>
<keyword evidence="7" id="KW-1185">Reference proteome</keyword>
<dbReference type="Pfam" id="PF06423">
    <property type="entry name" value="GWT1"/>
    <property type="match status" value="1"/>
</dbReference>
<evidence type="ECO:0000256" key="5">
    <source>
        <dbReference type="SAM" id="Phobius"/>
    </source>
</evidence>
<feature type="transmembrane region" description="Helical" evidence="5">
    <location>
        <begin position="305"/>
        <end position="326"/>
    </location>
</feature>
<feature type="transmembrane region" description="Helical" evidence="5">
    <location>
        <begin position="79"/>
        <end position="100"/>
    </location>
</feature>
<dbReference type="Proteomes" id="UP000816034">
    <property type="component" value="Unassembled WGS sequence"/>
</dbReference>
<feature type="transmembrane region" description="Helical" evidence="5">
    <location>
        <begin position="474"/>
        <end position="495"/>
    </location>
</feature>
<dbReference type="GO" id="GO:0072659">
    <property type="term" value="P:protein localization to plasma membrane"/>
    <property type="evidence" value="ECO:0007669"/>
    <property type="project" value="TreeGrafter"/>
</dbReference>
<reference evidence="6 7" key="1">
    <citation type="journal article" date="2018" name="BMC Genomics">
        <title>The genome of Naegleria lovaniensis, the basis for a comparative approach to unravel pathogenicity factors of the human pathogenic amoeba N. fowleri.</title>
        <authorList>
            <person name="Liechti N."/>
            <person name="Schurch N."/>
            <person name="Bruggmann R."/>
            <person name="Wittwer M."/>
        </authorList>
    </citation>
    <scope>NUCLEOTIDE SEQUENCE [LARGE SCALE GENOMIC DNA]</scope>
    <source>
        <strain evidence="6 7">ATCC 30569</strain>
    </source>
</reference>
<feature type="transmembrane region" description="Helical" evidence="5">
    <location>
        <begin position="164"/>
        <end position="185"/>
    </location>
</feature>
<evidence type="ECO:0000256" key="4">
    <source>
        <dbReference type="ARBA" id="ARBA00023136"/>
    </source>
</evidence>
<feature type="transmembrane region" description="Helical" evidence="5">
    <location>
        <begin position="197"/>
        <end position="217"/>
    </location>
</feature>
<dbReference type="AlphaFoldDB" id="A0AA88KHC3"/>
<proteinExistence type="predicted"/>
<evidence type="ECO:0000256" key="1">
    <source>
        <dbReference type="ARBA" id="ARBA00004141"/>
    </source>
</evidence>
<comment type="caution">
    <text evidence="6">The sequence shown here is derived from an EMBL/GenBank/DDBJ whole genome shotgun (WGS) entry which is preliminary data.</text>
</comment>
<protein>
    <recommendedName>
        <fullName evidence="8">GPI-anchored wall transfer protein</fullName>
    </recommendedName>
</protein>
<accession>A0AA88KHC3</accession>
<keyword evidence="2 5" id="KW-0812">Transmembrane</keyword>
<keyword evidence="3 5" id="KW-1133">Transmembrane helix</keyword>
<keyword evidence="4 5" id="KW-0472">Membrane</keyword>
<dbReference type="GO" id="GO:0032216">
    <property type="term" value="F:glucosaminyl-phosphatidylinositol O-acyltransferase activity"/>
    <property type="evidence" value="ECO:0007669"/>
    <property type="project" value="TreeGrafter"/>
</dbReference>
<dbReference type="PANTHER" id="PTHR20661:SF0">
    <property type="entry name" value="PHOSPHATIDYLINOSITOL-GLYCAN BIOSYNTHESIS CLASS W PROTEIN"/>
    <property type="match status" value="1"/>
</dbReference>
<dbReference type="GeneID" id="68101117"/>
<dbReference type="InterPro" id="IPR009447">
    <property type="entry name" value="PIGW/GWT1"/>
</dbReference>
<sequence>MTLDAYRERQEAFVSDITGTTPLEVFGLSMAVVLIPSVEYYLKRFLEKRISRLLLEIIFKIAFYFGIEATIVLNRPIIGNSFSLGLVLLWSFTILLIVIFQMTSVDRHDDGHIKHDEKLEKTNQHIEFISEYRHSMQLSTIMAILMVDFQIFPRRLAKTENFGYSLMDLGVGSFVFSGAIVSSAARRVVNPSTSRISFSKLIHSLLPLTILAVFRFLSVKTVNYQTHVSEYGVHWNFFTTLVFLCLLSFITDEVLHLTSSWKKSLTFGLSCAVLQQWILSGPLNLQHIILHEERSNLILANKEGFGTLLGYLSIHLIGVGVGQFTFMYHSIAKRYLKFLITLSLITIIIAFAPFYAYGGQHFIEPASHLIEETYHFQINKEFFIDDVLFTIFIPSRRMTNFGYIVWTISFNITLITLFYWMSQITPLKNKIFASSYTSVVRDAMNFNPLFSFLFANLLTGAINLSFQTIDAKTITSTLIILTYGFVVCLVGVFLYDKKRKIF</sequence>
<dbReference type="RefSeq" id="XP_044545303.1">
    <property type="nucleotide sequence ID" value="XM_044698764.1"/>
</dbReference>
<name>A0AA88KHC3_NAELO</name>
<dbReference type="GO" id="GO:0005783">
    <property type="term" value="C:endoplasmic reticulum"/>
    <property type="evidence" value="ECO:0007669"/>
    <property type="project" value="TreeGrafter"/>
</dbReference>
<evidence type="ECO:0000256" key="2">
    <source>
        <dbReference type="ARBA" id="ARBA00022692"/>
    </source>
</evidence>
<feature type="transmembrane region" description="Helical" evidence="5">
    <location>
        <begin position="54"/>
        <end position="73"/>
    </location>
</feature>
<dbReference type="PANTHER" id="PTHR20661">
    <property type="entry name" value="PHOSPHATIDYLINOSITOL-GLYCAN BIOSYNTHESIS CLASS W PROTEIN"/>
    <property type="match status" value="1"/>
</dbReference>
<feature type="transmembrane region" description="Helical" evidence="5">
    <location>
        <begin position="237"/>
        <end position="255"/>
    </location>
</feature>
<evidence type="ECO:0000313" key="6">
    <source>
        <dbReference type="EMBL" id="KAG2378041.1"/>
    </source>
</evidence>
<feature type="transmembrane region" description="Helical" evidence="5">
    <location>
        <begin position="338"/>
        <end position="357"/>
    </location>
</feature>
<gene>
    <name evidence="6" type="ORF">C9374_008663</name>
</gene>
<evidence type="ECO:0008006" key="8">
    <source>
        <dbReference type="Google" id="ProtNLM"/>
    </source>
</evidence>
<dbReference type="EMBL" id="PYSW02000035">
    <property type="protein sequence ID" value="KAG2378041.1"/>
    <property type="molecule type" value="Genomic_DNA"/>
</dbReference>
<dbReference type="GO" id="GO:0006506">
    <property type="term" value="P:GPI anchor biosynthetic process"/>
    <property type="evidence" value="ECO:0007669"/>
    <property type="project" value="InterPro"/>
</dbReference>
<evidence type="ECO:0000313" key="7">
    <source>
        <dbReference type="Proteomes" id="UP000816034"/>
    </source>
</evidence>